<comment type="caution">
    <text evidence="3">The sequence shown here is derived from an EMBL/GenBank/DDBJ whole genome shotgun (WGS) entry which is preliminary data.</text>
</comment>
<reference evidence="3" key="1">
    <citation type="submission" date="2022-07" db="EMBL/GenBank/DDBJ databases">
        <title>Phylogenomic reconstructions and comparative analyses of Kickxellomycotina fungi.</title>
        <authorList>
            <person name="Reynolds N.K."/>
            <person name="Stajich J.E."/>
            <person name="Barry K."/>
            <person name="Grigoriev I.V."/>
            <person name="Crous P."/>
            <person name="Smith M.E."/>
        </authorList>
    </citation>
    <scope>NUCLEOTIDE SEQUENCE</scope>
    <source>
        <strain evidence="3">RSA 567</strain>
    </source>
</reference>
<dbReference type="Gene3D" id="3.40.50.2060">
    <property type="match status" value="1"/>
</dbReference>
<accession>A0A9W8B3J2</accession>
<dbReference type="Proteomes" id="UP001151582">
    <property type="component" value="Unassembled WGS sequence"/>
</dbReference>
<sequence length="668" mass="74085">MRHPTPQPPTLAETPPTSASADGRPDFTVFQDLARQNLIQMLDSVRGTKVLVLDPSLSQALSLVADLALIKEHGVEGIFYLDRQLAEKTIDGKDIGSVLYLCRPRIELMHCIADHIRDATQRHMELDYSLFFMPRRTLVCDRILEEQGVLGDLTIGEFPLDLIPLERDLASLELNDCFRTLWVDDVPTSLFSMARALMRLQAVHGFFPRIVGKGNAAKQLCDMLIRMRRELSVDEPLAAQSCTLSQTIDTLVVFDRTVDLISPLCTQLTYEGLIDELFGISCSIVKVDRHLKQSTASAAWPSTIDNATTASTSSAAPSAPVPGDKDNVCLNNQDPLFAELRDLNFSVVGRWLHRTAKRLNADYEDRHQAQTVSQLRQFIGRLGSLQAEHKALKLHTYLAEVIYKHTLSAGFNRALELEQALVGGSTMSNSSPLTAYVEELIGRQAPLTYVLRLLCLQSLVSGGLKPKLYEYWWREIVQTYGYAHIMTLERLARLKLLYPLVGSTRHHYASVRKLLRLVVDEVDEVNPDDISFVYSGFAPILVRLVQCVIRDPTVAGSHRPGLSASSTSRFGAGAGLDMAATWSSLTGPIAQALGADHSAGPTAGSAIPDSVGRETYVPVVQTTGWKDYEDIIHLLPGQAFDCVQTVEDANAYTMQSEYLVTRMWYAWA</sequence>
<dbReference type="SUPFAM" id="SSF56815">
    <property type="entry name" value="Sec1/munc18-like (SM) proteins"/>
    <property type="match status" value="1"/>
</dbReference>
<dbReference type="GO" id="GO:0016192">
    <property type="term" value="P:vesicle-mediated transport"/>
    <property type="evidence" value="ECO:0007669"/>
    <property type="project" value="InterPro"/>
</dbReference>
<feature type="region of interest" description="Disordered" evidence="2">
    <location>
        <begin position="1"/>
        <end position="24"/>
    </location>
</feature>
<organism evidence="3 4">
    <name type="scientific">Dimargaris verticillata</name>
    <dbReference type="NCBI Taxonomy" id="2761393"/>
    <lineage>
        <taxon>Eukaryota</taxon>
        <taxon>Fungi</taxon>
        <taxon>Fungi incertae sedis</taxon>
        <taxon>Zoopagomycota</taxon>
        <taxon>Kickxellomycotina</taxon>
        <taxon>Dimargaritomycetes</taxon>
        <taxon>Dimargaritales</taxon>
        <taxon>Dimargaritaceae</taxon>
        <taxon>Dimargaris</taxon>
    </lineage>
</organism>
<dbReference type="Gene3D" id="3.40.50.1910">
    <property type="match status" value="2"/>
</dbReference>
<dbReference type="InterPro" id="IPR043154">
    <property type="entry name" value="Sec-1-like_dom1"/>
</dbReference>
<evidence type="ECO:0000313" key="4">
    <source>
        <dbReference type="Proteomes" id="UP001151582"/>
    </source>
</evidence>
<protein>
    <submittedName>
        <fullName evidence="3">Vacuolar protein-sorting-associated protein 33</fullName>
    </submittedName>
</protein>
<dbReference type="EMBL" id="JANBQB010000120">
    <property type="protein sequence ID" value="KAJ1981557.1"/>
    <property type="molecule type" value="Genomic_DNA"/>
</dbReference>
<dbReference type="Pfam" id="PF00995">
    <property type="entry name" value="Sec1"/>
    <property type="match status" value="1"/>
</dbReference>
<dbReference type="Gene3D" id="3.90.830.10">
    <property type="entry name" value="Syntaxin Binding Protein 1, Chain A, domain 2"/>
    <property type="match status" value="1"/>
</dbReference>
<dbReference type="PANTHER" id="PTHR11679">
    <property type="entry name" value="VESICLE PROTEIN SORTING-ASSOCIATED"/>
    <property type="match status" value="1"/>
</dbReference>
<name>A0A9W8B3J2_9FUNG</name>
<keyword evidence="4" id="KW-1185">Reference proteome</keyword>
<dbReference type="OrthoDB" id="10262287at2759"/>
<comment type="similarity">
    <text evidence="1">Belongs to the STXBP/unc-18/SEC1 family.</text>
</comment>
<evidence type="ECO:0000313" key="3">
    <source>
        <dbReference type="EMBL" id="KAJ1981557.1"/>
    </source>
</evidence>
<evidence type="ECO:0000256" key="1">
    <source>
        <dbReference type="ARBA" id="ARBA00009884"/>
    </source>
</evidence>
<dbReference type="InterPro" id="IPR043127">
    <property type="entry name" value="Sec-1-like_dom3a"/>
</dbReference>
<dbReference type="InterPro" id="IPR001619">
    <property type="entry name" value="Sec1-like"/>
</dbReference>
<gene>
    <name evidence="3" type="primary">VPS33</name>
    <name evidence="3" type="ORF">H4R34_002026</name>
</gene>
<dbReference type="Gene3D" id="1.25.40.850">
    <property type="match status" value="1"/>
</dbReference>
<evidence type="ECO:0000256" key="2">
    <source>
        <dbReference type="SAM" id="MobiDB-lite"/>
    </source>
</evidence>
<dbReference type="InterPro" id="IPR043155">
    <property type="entry name" value="VPS33_dom3b"/>
</dbReference>
<dbReference type="InterPro" id="IPR036045">
    <property type="entry name" value="Sec1-like_sf"/>
</dbReference>
<dbReference type="AlphaFoldDB" id="A0A9W8B3J2"/>
<dbReference type="InterPro" id="IPR027482">
    <property type="entry name" value="Sec1-like_dom2"/>
</dbReference>
<proteinExistence type="inferred from homology"/>